<accession>A0ABS2PC53</accession>
<evidence type="ECO:0000313" key="10">
    <source>
        <dbReference type="EMBL" id="MBM7632985.1"/>
    </source>
</evidence>
<dbReference type="SMART" id="SM00382">
    <property type="entry name" value="AAA"/>
    <property type="match status" value="1"/>
</dbReference>
<dbReference type="InterPro" id="IPR058031">
    <property type="entry name" value="AAA_lid_NorR"/>
</dbReference>
<dbReference type="Pfam" id="PF00158">
    <property type="entry name" value="Sigma54_activat"/>
    <property type="match status" value="1"/>
</dbReference>
<evidence type="ECO:0000256" key="3">
    <source>
        <dbReference type="ARBA" id="ARBA00022840"/>
    </source>
</evidence>
<feature type="domain" description="PAS" evidence="9">
    <location>
        <begin position="8"/>
        <end position="54"/>
    </location>
</feature>
<dbReference type="SMART" id="SM00091">
    <property type="entry name" value="PAS"/>
    <property type="match status" value="1"/>
</dbReference>
<evidence type="ECO:0000259" key="9">
    <source>
        <dbReference type="PROSITE" id="PS50112"/>
    </source>
</evidence>
<dbReference type="Gene3D" id="3.40.50.300">
    <property type="entry name" value="P-loop containing nucleotide triphosphate hydrolases"/>
    <property type="match status" value="1"/>
</dbReference>
<organism evidence="10 11">
    <name type="scientific">Geomicrobium sediminis</name>
    <dbReference type="NCBI Taxonomy" id="1347788"/>
    <lineage>
        <taxon>Bacteria</taxon>
        <taxon>Bacillati</taxon>
        <taxon>Bacillota</taxon>
        <taxon>Bacilli</taxon>
        <taxon>Bacillales</taxon>
        <taxon>Geomicrobium</taxon>
    </lineage>
</organism>
<dbReference type="PROSITE" id="PS50045">
    <property type="entry name" value="SIGMA54_INTERACT_4"/>
    <property type="match status" value="1"/>
</dbReference>
<protein>
    <recommendedName>
        <fullName evidence="7">HTH-type transcriptional regulatory protein TyrR</fullName>
    </recommendedName>
</protein>
<evidence type="ECO:0000259" key="8">
    <source>
        <dbReference type="PROSITE" id="PS50045"/>
    </source>
</evidence>
<reference evidence="10 11" key="1">
    <citation type="submission" date="2021-01" db="EMBL/GenBank/DDBJ databases">
        <title>Genomic Encyclopedia of Type Strains, Phase IV (KMG-IV): sequencing the most valuable type-strain genomes for metagenomic binning, comparative biology and taxonomic classification.</title>
        <authorList>
            <person name="Goeker M."/>
        </authorList>
    </citation>
    <scope>NUCLEOTIDE SEQUENCE [LARGE SCALE GENOMIC DNA]</scope>
    <source>
        <strain evidence="10 11">DSM 25540</strain>
    </source>
</reference>
<dbReference type="Pfam" id="PF25601">
    <property type="entry name" value="AAA_lid_14"/>
    <property type="match status" value="1"/>
</dbReference>
<dbReference type="InterPro" id="IPR009057">
    <property type="entry name" value="Homeodomain-like_sf"/>
</dbReference>
<evidence type="ECO:0000313" key="11">
    <source>
        <dbReference type="Proteomes" id="UP000741863"/>
    </source>
</evidence>
<dbReference type="SUPFAM" id="SSF55785">
    <property type="entry name" value="PYP-like sensor domain (PAS domain)"/>
    <property type="match status" value="1"/>
</dbReference>
<dbReference type="InterPro" id="IPR002078">
    <property type="entry name" value="Sigma_54_int"/>
</dbReference>
<dbReference type="InterPro" id="IPR035965">
    <property type="entry name" value="PAS-like_dom_sf"/>
</dbReference>
<dbReference type="PROSITE" id="PS00676">
    <property type="entry name" value="SIGMA54_INTERACT_2"/>
    <property type="match status" value="1"/>
</dbReference>
<keyword evidence="1" id="KW-0547">Nucleotide-binding</keyword>
<dbReference type="EMBL" id="JAFBEC010000005">
    <property type="protein sequence ID" value="MBM7632985.1"/>
    <property type="molecule type" value="Genomic_DNA"/>
</dbReference>
<dbReference type="InterPro" id="IPR030828">
    <property type="entry name" value="HTH_TyrR"/>
</dbReference>
<dbReference type="InterPro" id="IPR027417">
    <property type="entry name" value="P-loop_NTPase"/>
</dbReference>
<proteinExistence type="predicted"/>
<dbReference type="SUPFAM" id="SSF46689">
    <property type="entry name" value="Homeodomain-like"/>
    <property type="match status" value="1"/>
</dbReference>
<dbReference type="Pfam" id="PF18024">
    <property type="entry name" value="HTH_50"/>
    <property type="match status" value="1"/>
</dbReference>
<dbReference type="SUPFAM" id="SSF52540">
    <property type="entry name" value="P-loop containing nucleoside triphosphate hydrolases"/>
    <property type="match status" value="1"/>
</dbReference>
<sequence>MHHLTMLNEVDFIRSIDQSYVGILLSDLEGRIFYANERVSEISGAPLEEIVGKTPKEMEEAGIIIKQSMEVLQKNPLTIFQKLHNDAKVFITSKPVYGSNGEIQCFIANYYDLSSLNHLYTEHMRNMEMKYTELKQLRSQFLHTDDWIGESQSTKHLQDLVTKVANTDAVITIIGESGVGKEIIAKNIHKQSNRHHAAYIQINCGAIPENLIESELFGYEKGAFTGAQSSREGLLEAANGGTLLLDEIGEMPLHLQVKLLRVLQTNEVTRVGGTKPRKLDVRFIAATNKNLDDLVQAGQFRVDLYYRLQVIPISIPPLRERKKDIRPLVDYFLAKYNRKYHKKSVVTEDVIEAFYHYSWPGNIRQLENLLEHLVILTERPEIDVDSLPSEIRQNPEPSTLDGPIHSLKHVKEQAEKEHIQKVLHHSTSIREAAKVLRVDHSTLVRKIQRYEL</sequence>
<dbReference type="RefSeq" id="WP_204697475.1">
    <property type="nucleotide sequence ID" value="NZ_JAFBEC010000005.1"/>
</dbReference>
<keyword evidence="5" id="KW-0238">DNA-binding</keyword>
<dbReference type="InterPro" id="IPR025943">
    <property type="entry name" value="Sigma_54_int_dom_ATP-bd_2"/>
</dbReference>
<feature type="domain" description="Sigma-54 factor interaction" evidence="8">
    <location>
        <begin position="147"/>
        <end position="375"/>
    </location>
</feature>
<dbReference type="PROSITE" id="PS00688">
    <property type="entry name" value="SIGMA54_INTERACT_3"/>
    <property type="match status" value="1"/>
</dbReference>
<evidence type="ECO:0000256" key="2">
    <source>
        <dbReference type="ARBA" id="ARBA00022797"/>
    </source>
</evidence>
<keyword evidence="6" id="KW-0804">Transcription</keyword>
<dbReference type="InterPro" id="IPR025944">
    <property type="entry name" value="Sigma_54_int_dom_CS"/>
</dbReference>
<dbReference type="PANTHER" id="PTHR32071:SF57">
    <property type="entry name" value="C4-DICARBOXYLATE TRANSPORT TRANSCRIPTIONAL REGULATORY PROTEIN DCTD"/>
    <property type="match status" value="1"/>
</dbReference>
<dbReference type="InterPro" id="IPR003593">
    <property type="entry name" value="AAA+_ATPase"/>
</dbReference>
<comment type="caution">
    <text evidence="10">The sequence shown here is derived from an EMBL/GenBank/DDBJ whole genome shotgun (WGS) entry which is preliminary data.</text>
</comment>
<dbReference type="InterPro" id="IPR000014">
    <property type="entry name" value="PAS"/>
</dbReference>
<evidence type="ECO:0000256" key="5">
    <source>
        <dbReference type="ARBA" id="ARBA00023125"/>
    </source>
</evidence>
<keyword evidence="4" id="KW-0805">Transcription regulation</keyword>
<dbReference type="PANTHER" id="PTHR32071">
    <property type="entry name" value="TRANSCRIPTIONAL REGULATORY PROTEIN"/>
    <property type="match status" value="1"/>
</dbReference>
<dbReference type="CDD" id="cd00130">
    <property type="entry name" value="PAS"/>
    <property type="match status" value="1"/>
</dbReference>
<keyword evidence="11" id="KW-1185">Reference proteome</keyword>
<keyword evidence="2" id="KW-0058">Aromatic hydrocarbons catabolism</keyword>
<dbReference type="Gene3D" id="3.30.450.20">
    <property type="entry name" value="PAS domain"/>
    <property type="match status" value="1"/>
</dbReference>
<dbReference type="Proteomes" id="UP000741863">
    <property type="component" value="Unassembled WGS sequence"/>
</dbReference>
<dbReference type="CDD" id="cd00009">
    <property type="entry name" value="AAA"/>
    <property type="match status" value="1"/>
</dbReference>
<dbReference type="PROSITE" id="PS50112">
    <property type="entry name" value="PAS"/>
    <property type="match status" value="1"/>
</dbReference>
<evidence type="ECO:0000256" key="6">
    <source>
        <dbReference type="ARBA" id="ARBA00023163"/>
    </source>
</evidence>
<evidence type="ECO:0000256" key="4">
    <source>
        <dbReference type="ARBA" id="ARBA00023015"/>
    </source>
</evidence>
<dbReference type="Gene3D" id="1.10.8.60">
    <property type="match status" value="1"/>
</dbReference>
<gene>
    <name evidence="10" type="ORF">JOD17_002079</name>
</gene>
<evidence type="ECO:0000256" key="7">
    <source>
        <dbReference type="ARBA" id="ARBA00029500"/>
    </source>
</evidence>
<dbReference type="Gene3D" id="1.10.10.60">
    <property type="entry name" value="Homeodomain-like"/>
    <property type="match status" value="1"/>
</dbReference>
<keyword evidence="3" id="KW-0067">ATP-binding</keyword>
<name>A0ABS2PC53_9BACL</name>
<evidence type="ECO:0000256" key="1">
    <source>
        <dbReference type="ARBA" id="ARBA00022741"/>
    </source>
</evidence>